<keyword evidence="2" id="KW-1133">Transmembrane helix</keyword>
<dbReference type="Proteomes" id="UP000077266">
    <property type="component" value="Unassembled WGS sequence"/>
</dbReference>
<dbReference type="AlphaFoldDB" id="A0A165FEW0"/>
<evidence type="ECO:0000313" key="4">
    <source>
        <dbReference type="Proteomes" id="UP000077266"/>
    </source>
</evidence>
<accession>A0A165FEW0</accession>
<keyword evidence="2" id="KW-0812">Transmembrane</keyword>
<evidence type="ECO:0000256" key="2">
    <source>
        <dbReference type="SAM" id="Phobius"/>
    </source>
</evidence>
<dbReference type="InterPro" id="IPR027948">
    <property type="entry name" value="DUF4436"/>
</dbReference>
<protein>
    <recommendedName>
        <fullName evidence="5">DUF4436 domain-containing protein</fullName>
    </recommendedName>
</protein>
<proteinExistence type="predicted"/>
<evidence type="ECO:0000256" key="1">
    <source>
        <dbReference type="SAM" id="MobiDB-lite"/>
    </source>
</evidence>
<feature type="transmembrane region" description="Helical" evidence="2">
    <location>
        <begin position="310"/>
        <end position="335"/>
    </location>
</feature>
<feature type="transmembrane region" description="Helical" evidence="2">
    <location>
        <begin position="91"/>
        <end position="114"/>
    </location>
</feature>
<evidence type="ECO:0008006" key="5">
    <source>
        <dbReference type="Google" id="ProtNLM"/>
    </source>
</evidence>
<feature type="region of interest" description="Disordered" evidence="1">
    <location>
        <begin position="49"/>
        <end position="73"/>
    </location>
</feature>
<evidence type="ECO:0000313" key="3">
    <source>
        <dbReference type="EMBL" id="KZV88880.1"/>
    </source>
</evidence>
<dbReference type="STRING" id="1314781.A0A165FEW0"/>
<dbReference type="EMBL" id="KV426087">
    <property type="protein sequence ID" value="KZV88880.1"/>
    <property type="molecule type" value="Genomic_DNA"/>
</dbReference>
<keyword evidence="4" id="KW-1185">Reference proteome</keyword>
<feature type="transmembrane region" description="Helical" evidence="2">
    <location>
        <begin position="376"/>
        <end position="396"/>
    </location>
</feature>
<dbReference type="InParanoid" id="A0A165FEW0"/>
<dbReference type="OrthoDB" id="2923771at2759"/>
<keyword evidence="2" id="KW-0472">Membrane</keyword>
<name>A0A165FEW0_EXIGL</name>
<organism evidence="3 4">
    <name type="scientific">Exidia glandulosa HHB12029</name>
    <dbReference type="NCBI Taxonomy" id="1314781"/>
    <lineage>
        <taxon>Eukaryota</taxon>
        <taxon>Fungi</taxon>
        <taxon>Dikarya</taxon>
        <taxon>Basidiomycota</taxon>
        <taxon>Agaricomycotina</taxon>
        <taxon>Agaricomycetes</taxon>
        <taxon>Auriculariales</taxon>
        <taxon>Exidiaceae</taxon>
        <taxon>Exidia</taxon>
    </lineage>
</organism>
<dbReference type="Pfam" id="PF14494">
    <property type="entry name" value="DUF4436"/>
    <property type="match status" value="1"/>
</dbReference>
<reference evidence="3 4" key="1">
    <citation type="journal article" date="2016" name="Mol. Biol. Evol.">
        <title>Comparative Genomics of Early-Diverging Mushroom-Forming Fungi Provides Insights into the Origins of Lignocellulose Decay Capabilities.</title>
        <authorList>
            <person name="Nagy L.G."/>
            <person name="Riley R."/>
            <person name="Tritt A."/>
            <person name="Adam C."/>
            <person name="Daum C."/>
            <person name="Floudas D."/>
            <person name="Sun H."/>
            <person name="Yadav J.S."/>
            <person name="Pangilinan J."/>
            <person name="Larsson K.H."/>
            <person name="Matsuura K."/>
            <person name="Barry K."/>
            <person name="Labutti K."/>
            <person name="Kuo R."/>
            <person name="Ohm R.A."/>
            <person name="Bhattacharya S.S."/>
            <person name="Shirouzu T."/>
            <person name="Yoshinaga Y."/>
            <person name="Martin F.M."/>
            <person name="Grigoriev I.V."/>
            <person name="Hibbett D.S."/>
        </authorList>
    </citation>
    <scope>NUCLEOTIDE SEQUENCE [LARGE SCALE GENOMIC DNA]</scope>
    <source>
        <strain evidence="3 4">HHB12029</strain>
    </source>
</reference>
<gene>
    <name evidence="3" type="ORF">EXIGLDRAFT_772255</name>
</gene>
<sequence length="415" mass="45910">MSIHYLTTPASPTNLRSPHHAHTYSYGEAIPAVASPQSSRFDVNRPPLKHRATSTFDPYATPQDSRLYEREEERRTSSGLGGWLRTRIARILILLAVIASVLVITSVIGILFLVKAGDHGLPEVLGVGGQPPRQNGIFLYGGIRKWDMTEKTLSTRWLPYTCGEKPTDCSQTTSDLSFFIDDAALGINGFNASASVLDLQSAQTGFRHHGWEQFLELDIETEPRSGESNLKGLETDSLYPFDWYRVQVLVAAVTSADLNNTVPVIGAHIFNKVQAQWIASTDYGYLDDFQSSSTKLFIHITLERNMVIKISAFLIIVFNWMVTLAILYMTLVYTLGRRQLPDGLDSVTLPFAGLFALPSVRGVMPGDPPFGCLLDFIGIVPNLSIVAGCATCLLLARIHRESLTQLPERKRTPTV</sequence>